<dbReference type="eggNOG" id="ENOG50326K7">
    <property type="taxonomic scope" value="Bacteria"/>
</dbReference>
<dbReference type="HOGENOM" id="CLU_945695_0_0_7"/>
<dbReference type="AlphaFoldDB" id="C0Q9L7"/>
<sequence length="294" mass="34052">MIYEYAVSPELFSSATFIQTLQHTFGKEEGRLFSEIPKKIWQRQVFEVIKVSENKPVMRKTMQNAVKNLFKKALYKRNNHPAFDGSEWLQFVINVHSERPFRAIIADQYEGDEKFVLVNNLDLADQPLWTVPKDVSVDREHKVMVQQIRSMLNCASEIILVDRNFKPETQRFQNVLSEIMEMLSKRTHGPSIAKVVYHTGDSVSVGYLENQCLRHIKPIIPSGMRLEVVVWPKDKLHDRFVLTNIGGVLFGQGLDERLGFGPDKILITRLSDDTYKEWWSLCKNKTTDFTICSS</sequence>
<evidence type="ECO:0000313" key="1">
    <source>
        <dbReference type="EMBL" id="ACN14581.1"/>
    </source>
</evidence>
<keyword evidence="2" id="KW-1185">Reference proteome</keyword>
<dbReference type="Proteomes" id="UP000000442">
    <property type="component" value="Chromosome"/>
</dbReference>
<dbReference type="OrthoDB" id="9182171at2"/>
<dbReference type="RefSeq" id="WP_015903368.1">
    <property type="nucleotide sequence ID" value="NC_012108.1"/>
</dbReference>
<evidence type="ECO:0000313" key="2">
    <source>
        <dbReference type="Proteomes" id="UP000000442"/>
    </source>
</evidence>
<organism evidence="1 2">
    <name type="scientific">Desulforapulum autotrophicum (strain ATCC 43914 / DSM 3382 / VKM B-1955 / HRM2)</name>
    <name type="common">Desulfobacterium autotrophicum</name>
    <dbReference type="NCBI Taxonomy" id="177437"/>
    <lineage>
        <taxon>Bacteria</taxon>
        <taxon>Pseudomonadati</taxon>
        <taxon>Thermodesulfobacteriota</taxon>
        <taxon>Desulfobacteria</taxon>
        <taxon>Desulfobacterales</taxon>
        <taxon>Desulfobacteraceae</taxon>
        <taxon>Desulforapulum</taxon>
    </lineage>
</organism>
<proteinExistence type="predicted"/>
<dbReference type="KEGG" id="dat:HRM2_14720"/>
<dbReference type="STRING" id="177437.HRM2_14720"/>
<protein>
    <submittedName>
        <fullName evidence="1">Uncharacterized protein</fullName>
    </submittedName>
</protein>
<accession>C0Q9L7</accession>
<name>C0Q9L7_DESAH</name>
<reference evidence="1 2" key="1">
    <citation type="journal article" date="2009" name="Environ. Microbiol.">
        <title>Genome sequence of Desulfobacterium autotrophicum HRM2, a marine sulfate reducer oxidizing organic carbon completely to carbon dioxide.</title>
        <authorList>
            <person name="Strittmatter A.W."/>
            <person name="Liesegang H."/>
            <person name="Rabus R."/>
            <person name="Decker I."/>
            <person name="Amann J."/>
            <person name="Andres S."/>
            <person name="Henne A."/>
            <person name="Fricke W.F."/>
            <person name="Martinez-Arias R."/>
            <person name="Bartels D."/>
            <person name="Goesmann A."/>
            <person name="Krause L."/>
            <person name="Puehler A."/>
            <person name="Klenk H.P."/>
            <person name="Richter M."/>
            <person name="Schuler M."/>
            <person name="Gloeckner F.O."/>
            <person name="Meyerdierks A."/>
            <person name="Gottschalk G."/>
            <person name="Amann R."/>
        </authorList>
    </citation>
    <scope>NUCLEOTIDE SEQUENCE [LARGE SCALE GENOMIC DNA]</scope>
    <source>
        <strain evidence="2">ATCC 43914 / DSM 3382 / HRM2</strain>
    </source>
</reference>
<dbReference type="EMBL" id="CP001087">
    <property type="protein sequence ID" value="ACN14581.1"/>
    <property type="molecule type" value="Genomic_DNA"/>
</dbReference>
<gene>
    <name evidence="1" type="ordered locus">HRM2_14720</name>
</gene>